<dbReference type="AlphaFoldDB" id="A0A364N631"/>
<protein>
    <submittedName>
        <fullName evidence="2">Uncharacterized protein</fullName>
    </submittedName>
</protein>
<dbReference type="Gene3D" id="2.60.20.10">
    <property type="entry name" value="Crystallins"/>
    <property type="match status" value="1"/>
</dbReference>
<comment type="caution">
    <text evidence="2">The sequence shown here is derived from an EMBL/GenBank/DDBJ whole genome shotgun (WGS) entry which is preliminary data.</text>
</comment>
<feature type="signal peptide" evidence="1">
    <location>
        <begin position="1"/>
        <end position="19"/>
    </location>
</feature>
<gene>
    <name evidence="2" type="ORF">DDE83_004144</name>
</gene>
<dbReference type="OrthoDB" id="4323739at2759"/>
<keyword evidence="1" id="KW-0732">Signal</keyword>
<proteinExistence type="predicted"/>
<reference evidence="3" key="1">
    <citation type="submission" date="2018-05" db="EMBL/GenBank/DDBJ databases">
        <title>Draft genome sequence of Stemphylium lycopersici strain CIDEFI 213.</title>
        <authorList>
            <person name="Medina R."/>
            <person name="Franco M.E.E."/>
            <person name="Lucentini C.G."/>
            <person name="Saparrat M.C.N."/>
            <person name="Balatti P.A."/>
        </authorList>
    </citation>
    <scope>NUCLEOTIDE SEQUENCE [LARGE SCALE GENOMIC DNA]</scope>
    <source>
        <strain evidence="3">CIDEFI 213</strain>
    </source>
</reference>
<evidence type="ECO:0000313" key="3">
    <source>
        <dbReference type="Proteomes" id="UP000249619"/>
    </source>
</evidence>
<dbReference type="Proteomes" id="UP000249619">
    <property type="component" value="Unassembled WGS sequence"/>
</dbReference>
<feature type="chain" id="PRO_5016892607" evidence="1">
    <location>
        <begin position="20"/>
        <end position="121"/>
    </location>
</feature>
<evidence type="ECO:0000313" key="2">
    <source>
        <dbReference type="EMBL" id="RAR12257.1"/>
    </source>
</evidence>
<name>A0A364N631_STELY</name>
<sequence>MHFFTLIAFVPIFGQFAHAAAVPVAQISAMDIVTITTYKDAGRSGASQTWSLATQSQCIGLSGTEWNDVISSVSIPTGYRCRFWTSNNCDSTSTPDIYAPGTDQFPSNMNDKTTSFKCYKN</sequence>
<evidence type="ECO:0000256" key="1">
    <source>
        <dbReference type="SAM" id="SignalP"/>
    </source>
</evidence>
<organism evidence="2 3">
    <name type="scientific">Stemphylium lycopersici</name>
    <name type="common">Tomato gray leaf spot disease fungus</name>
    <name type="synonym">Thyrospora lycopersici</name>
    <dbReference type="NCBI Taxonomy" id="183478"/>
    <lineage>
        <taxon>Eukaryota</taxon>
        <taxon>Fungi</taxon>
        <taxon>Dikarya</taxon>
        <taxon>Ascomycota</taxon>
        <taxon>Pezizomycotina</taxon>
        <taxon>Dothideomycetes</taxon>
        <taxon>Pleosporomycetidae</taxon>
        <taxon>Pleosporales</taxon>
        <taxon>Pleosporineae</taxon>
        <taxon>Pleosporaceae</taxon>
        <taxon>Stemphylium</taxon>
    </lineage>
</organism>
<accession>A0A364N631</accession>
<keyword evidence="3" id="KW-1185">Reference proteome</keyword>
<dbReference type="EMBL" id="QGDH01000050">
    <property type="protein sequence ID" value="RAR12257.1"/>
    <property type="molecule type" value="Genomic_DNA"/>
</dbReference>